<name>A0AAV6VLG5_9ARAC</name>
<dbReference type="AlphaFoldDB" id="A0AAV6VLG5"/>
<dbReference type="Proteomes" id="UP000827092">
    <property type="component" value="Unassembled WGS sequence"/>
</dbReference>
<organism evidence="1 2">
    <name type="scientific">Oedothorax gibbosus</name>
    <dbReference type="NCBI Taxonomy" id="931172"/>
    <lineage>
        <taxon>Eukaryota</taxon>
        <taxon>Metazoa</taxon>
        <taxon>Ecdysozoa</taxon>
        <taxon>Arthropoda</taxon>
        <taxon>Chelicerata</taxon>
        <taxon>Arachnida</taxon>
        <taxon>Araneae</taxon>
        <taxon>Araneomorphae</taxon>
        <taxon>Entelegynae</taxon>
        <taxon>Araneoidea</taxon>
        <taxon>Linyphiidae</taxon>
        <taxon>Erigoninae</taxon>
        <taxon>Oedothorax</taxon>
    </lineage>
</organism>
<evidence type="ECO:0000313" key="2">
    <source>
        <dbReference type="Proteomes" id="UP000827092"/>
    </source>
</evidence>
<keyword evidence="2" id="KW-1185">Reference proteome</keyword>
<reference evidence="1 2" key="1">
    <citation type="journal article" date="2022" name="Nat. Ecol. Evol.">
        <title>A masculinizing supergene underlies an exaggerated male reproductive morph in a spider.</title>
        <authorList>
            <person name="Hendrickx F."/>
            <person name="De Corte Z."/>
            <person name="Sonet G."/>
            <person name="Van Belleghem S.M."/>
            <person name="Kostlbacher S."/>
            <person name="Vangestel C."/>
        </authorList>
    </citation>
    <scope>NUCLEOTIDE SEQUENCE [LARGE SCALE GENOMIC DNA]</scope>
    <source>
        <strain evidence="1">W744_W776</strain>
    </source>
</reference>
<accession>A0AAV6VLG5</accession>
<dbReference type="EMBL" id="JAFNEN010000069">
    <property type="protein sequence ID" value="KAG8196516.1"/>
    <property type="molecule type" value="Genomic_DNA"/>
</dbReference>
<proteinExistence type="predicted"/>
<protein>
    <submittedName>
        <fullName evidence="1">Uncharacterized protein</fullName>
    </submittedName>
</protein>
<evidence type="ECO:0000313" key="1">
    <source>
        <dbReference type="EMBL" id="KAG8196516.1"/>
    </source>
</evidence>
<comment type="caution">
    <text evidence="1">The sequence shown here is derived from an EMBL/GenBank/DDBJ whole genome shotgun (WGS) entry which is preliminary data.</text>
</comment>
<gene>
    <name evidence="1" type="ORF">JTE90_012330</name>
</gene>
<sequence length="104" mass="11424">MVFYKVLSTDATKNGGGLGGSFVVSGQQKHSHLDMIRWSDPACLVVFNERGRFVGVGLVSTGAYGWKLYVVVRRRYTNNDVLGMACLALVVEQQIAAEFQQPNV</sequence>